<dbReference type="InterPro" id="IPR011611">
    <property type="entry name" value="PfkB_dom"/>
</dbReference>
<accession>A0A1I0X6I8</accession>
<evidence type="ECO:0000259" key="3">
    <source>
        <dbReference type="Pfam" id="PF00294"/>
    </source>
</evidence>
<reference evidence="4 5" key="1">
    <citation type="submission" date="2016-10" db="EMBL/GenBank/DDBJ databases">
        <authorList>
            <person name="de Groot N.N."/>
        </authorList>
    </citation>
    <scope>NUCLEOTIDE SEQUENCE [LARGE SCALE GENOMIC DNA]</scope>
    <source>
        <strain evidence="4 5">CGMCC 1.3702</strain>
    </source>
</reference>
<dbReference type="CDD" id="cd01941">
    <property type="entry name" value="YeiC_kinase_like"/>
    <property type="match status" value="1"/>
</dbReference>
<dbReference type="Gene3D" id="1.10.10.10">
    <property type="entry name" value="Winged helix-like DNA-binding domain superfamily/Winged helix DNA-binding domain"/>
    <property type="match status" value="1"/>
</dbReference>
<organism evidence="4 5">
    <name type="scientific">Lentibacillus halodurans</name>
    <dbReference type="NCBI Taxonomy" id="237679"/>
    <lineage>
        <taxon>Bacteria</taxon>
        <taxon>Bacillati</taxon>
        <taxon>Bacillota</taxon>
        <taxon>Bacilli</taxon>
        <taxon>Bacillales</taxon>
        <taxon>Bacillaceae</taxon>
        <taxon>Lentibacillus</taxon>
    </lineage>
</organism>
<dbReference type="EMBL" id="FOJW01000004">
    <property type="protein sequence ID" value="SFA95948.1"/>
    <property type="molecule type" value="Genomic_DNA"/>
</dbReference>
<dbReference type="Proteomes" id="UP000198642">
    <property type="component" value="Unassembled WGS sequence"/>
</dbReference>
<dbReference type="SUPFAM" id="SSF53613">
    <property type="entry name" value="Ribokinase-like"/>
    <property type="match status" value="1"/>
</dbReference>
<dbReference type="OrthoDB" id="9806249at2"/>
<dbReference type="GO" id="GO:0005737">
    <property type="term" value="C:cytoplasm"/>
    <property type="evidence" value="ECO:0007669"/>
    <property type="project" value="TreeGrafter"/>
</dbReference>
<gene>
    <name evidence="4" type="ORF">SAMN04488072_104156</name>
</gene>
<dbReference type="Gene3D" id="3.40.1190.20">
    <property type="match status" value="1"/>
</dbReference>
<dbReference type="PROSITE" id="PS00584">
    <property type="entry name" value="PFKB_KINASES_2"/>
    <property type="match status" value="1"/>
</dbReference>
<dbReference type="InterPro" id="IPR029056">
    <property type="entry name" value="Ribokinase-like"/>
</dbReference>
<keyword evidence="2 4" id="KW-0418">Kinase</keyword>
<protein>
    <submittedName>
        <fullName evidence="4">Sugar or nucleoside kinase, ribokinase family</fullName>
    </submittedName>
</protein>
<dbReference type="STRING" id="237679.SAMN04488072_104156"/>
<sequence>MNDKERKLFQLIKKDPYVSQHELADALGLSRPSIANLISGLIKKGYIRGKAYVLNELDEIVCIGGANVDRKFYVQGDLQQGTSNPVTSTQTAGGVARNIAENLGRLGMNTRLLTVSGMDKDWDYIAEASAPYMNLEGVTRFAEATTGSYTAVLDEARDLIYGLADMESFDLMTPEWLQKQTPALLQAKCILADLNCPKATLSFLAQFSVGHGIPLILVTVSAPKMARLPDNLNGLTWLITNHDESEAYFNGHFSDRDLADQWLELGISNVIITNGKSGAVISNQTDGVYHIPAVETEEIVDVTGAGDAFSAAVTYAWLKGEKLINVANAGVVNAAKTLQSPYTVRPDLSALQLEGDLEELS</sequence>
<evidence type="ECO:0000313" key="5">
    <source>
        <dbReference type="Proteomes" id="UP000198642"/>
    </source>
</evidence>
<feature type="domain" description="Carbohydrate kinase PfkB" evidence="3">
    <location>
        <begin position="59"/>
        <end position="345"/>
    </location>
</feature>
<dbReference type="Pfam" id="PF00294">
    <property type="entry name" value="PfkB"/>
    <property type="match status" value="1"/>
</dbReference>
<dbReference type="GO" id="GO:0016301">
    <property type="term" value="F:kinase activity"/>
    <property type="evidence" value="ECO:0007669"/>
    <property type="project" value="UniProtKB-KW"/>
</dbReference>
<proteinExistence type="predicted"/>
<dbReference type="PANTHER" id="PTHR42909">
    <property type="entry name" value="ZGC:136858"/>
    <property type="match status" value="1"/>
</dbReference>
<name>A0A1I0X6I8_9BACI</name>
<dbReference type="SUPFAM" id="SSF46785">
    <property type="entry name" value="Winged helix' DNA-binding domain"/>
    <property type="match status" value="1"/>
</dbReference>
<dbReference type="PROSITE" id="PS00583">
    <property type="entry name" value="PFKB_KINASES_1"/>
    <property type="match status" value="1"/>
</dbReference>
<dbReference type="Pfam" id="PF13412">
    <property type="entry name" value="HTH_24"/>
    <property type="match status" value="1"/>
</dbReference>
<dbReference type="InterPro" id="IPR036388">
    <property type="entry name" value="WH-like_DNA-bd_sf"/>
</dbReference>
<dbReference type="InterPro" id="IPR036390">
    <property type="entry name" value="WH_DNA-bd_sf"/>
</dbReference>
<dbReference type="AlphaFoldDB" id="A0A1I0X6I8"/>
<dbReference type="GO" id="GO:0016798">
    <property type="term" value="F:hydrolase activity, acting on glycosyl bonds"/>
    <property type="evidence" value="ECO:0007669"/>
    <property type="project" value="TreeGrafter"/>
</dbReference>
<keyword evidence="5" id="KW-1185">Reference proteome</keyword>
<dbReference type="InterPro" id="IPR002173">
    <property type="entry name" value="Carboh/pur_kinase_PfkB_CS"/>
</dbReference>
<dbReference type="RefSeq" id="WP_090235414.1">
    <property type="nucleotide sequence ID" value="NZ_FOJW01000004.1"/>
</dbReference>
<evidence type="ECO:0000313" key="4">
    <source>
        <dbReference type="EMBL" id="SFA95948.1"/>
    </source>
</evidence>
<dbReference type="PANTHER" id="PTHR42909:SF4">
    <property type="entry name" value="CARBOHYDRATE KINASE, PFKB FAMILY"/>
    <property type="match status" value="1"/>
</dbReference>
<keyword evidence="1" id="KW-0808">Transferase</keyword>
<evidence type="ECO:0000256" key="2">
    <source>
        <dbReference type="ARBA" id="ARBA00022777"/>
    </source>
</evidence>
<dbReference type="GO" id="GO:0004730">
    <property type="term" value="F:pseudouridylate synthase activity"/>
    <property type="evidence" value="ECO:0007669"/>
    <property type="project" value="TreeGrafter"/>
</dbReference>
<evidence type="ECO:0000256" key="1">
    <source>
        <dbReference type="ARBA" id="ARBA00022679"/>
    </source>
</evidence>